<dbReference type="SUPFAM" id="SSF49354">
    <property type="entry name" value="PapD-like"/>
    <property type="match status" value="1"/>
</dbReference>
<dbReference type="RefSeq" id="WP_323197891.1">
    <property type="nucleotide sequence ID" value="NZ_JAYGHG010000048.1"/>
</dbReference>
<dbReference type="InterPro" id="IPR008962">
    <property type="entry name" value="PapD-like_sf"/>
</dbReference>
<evidence type="ECO:0000313" key="1">
    <source>
        <dbReference type="EMBL" id="MEA5583594.1"/>
    </source>
</evidence>
<keyword evidence="2" id="KW-1185">Reference proteome</keyword>
<comment type="caution">
    <text evidence="1">The sequence shown here is derived from an EMBL/GenBank/DDBJ whole genome shotgun (WGS) entry which is preliminary data.</text>
</comment>
<evidence type="ECO:0000313" key="2">
    <source>
        <dbReference type="Proteomes" id="UP001302120"/>
    </source>
</evidence>
<gene>
    <name evidence="1" type="ORF">VB620_19905</name>
</gene>
<dbReference type="Gene3D" id="2.60.40.10">
    <property type="entry name" value="Immunoglobulins"/>
    <property type="match status" value="1"/>
</dbReference>
<organism evidence="1 2">
    <name type="scientific">Nodularia harveyana UHCC-0300</name>
    <dbReference type="NCBI Taxonomy" id="2974287"/>
    <lineage>
        <taxon>Bacteria</taxon>
        <taxon>Bacillati</taxon>
        <taxon>Cyanobacteriota</taxon>
        <taxon>Cyanophyceae</taxon>
        <taxon>Nostocales</taxon>
        <taxon>Nodulariaceae</taxon>
        <taxon>Nodularia</taxon>
    </lineage>
</organism>
<dbReference type="EMBL" id="JAYGHG010000048">
    <property type="protein sequence ID" value="MEA5583594.1"/>
    <property type="molecule type" value="Genomic_DNA"/>
</dbReference>
<proteinExistence type="predicted"/>
<name>A0ABU5UJD6_9CYAN</name>
<protein>
    <submittedName>
        <fullName evidence="1">P pilus assembly protein, chaperone PapD</fullName>
    </submittedName>
</protein>
<dbReference type="Proteomes" id="UP001302120">
    <property type="component" value="Unassembled WGS sequence"/>
</dbReference>
<accession>A0ABU5UJD6</accession>
<reference evidence="1 2" key="1">
    <citation type="submission" date="2023-12" db="EMBL/GenBank/DDBJ databases">
        <title>Baltic Sea Cyanobacteria.</title>
        <authorList>
            <person name="Delbaje E."/>
            <person name="Fewer D.P."/>
            <person name="Shishido T.K."/>
        </authorList>
    </citation>
    <scope>NUCLEOTIDE SEQUENCE [LARGE SCALE GENOMIC DNA]</scope>
    <source>
        <strain evidence="1 2">UHCC-0300</strain>
    </source>
</reference>
<sequence length="280" mass="31250">MLKRLPNILPLLCFFGVGLTSIPAYSQQLSVSPLVIERQAESGQARGVIDVTNRSDKPYRARVSVAPFTYIREGFQALESSPNDLTPYLIFSPRELVIAPGQQRSIRFNARLIPSLPQGEYRAMFSIEELQENNDSTSENQVSLAVNIIATIYVRNGDIVPVLEVEKAFYDAKAKEIRLLINNTGKATTRAITEWNLSQNGKTVNSSILEETTIIAEGDRYIRIAYPPQGETLIPGTYQFSGKLKWEFPKKGGDLPFNVNFTVSPEDINPENKPTTPINN</sequence>
<dbReference type="InterPro" id="IPR013783">
    <property type="entry name" value="Ig-like_fold"/>
</dbReference>